<name>A0A370GYL1_9COXI</name>
<sequence length="261" mass="29008">MARIALIIISIFYCVIAHAGAWVQEKGHGLNIFTVRRYISTQFWTSGGRLQGSPTYAKNEMDDYIEYGLTEKLTLGLYLSALRSHTAAAGTQGGSNNNQFFGRYLLWKSNWSAFSAQFFADALGRAAKFNIPPNNRFNTGEAILFGTGGRLGRAENRYWFIGTLLGLVQRYSAGNQIQFNLEGGLKFPDSNVVLLLQNYNTFNLDHPTYPQGTGYNLITIAPSVVYWVTKTLGLQLGIAQDIYGQNVGKGRAPFMAGWIQF</sequence>
<evidence type="ECO:0000313" key="1">
    <source>
        <dbReference type="EMBL" id="RDI48733.1"/>
    </source>
</evidence>
<protein>
    <submittedName>
        <fullName evidence="1">Uncharacterized protein</fullName>
    </submittedName>
</protein>
<dbReference type="EMBL" id="QQAX01000001">
    <property type="protein sequence ID" value="RDI48733.1"/>
    <property type="molecule type" value="Genomic_DNA"/>
</dbReference>
<dbReference type="OrthoDB" id="5994581at2"/>
<gene>
    <name evidence="1" type="ORF">C8D86_10112</name>
</gene>
<keyword evidence="2" id="KW-1185">Reference proteome</keyword>
<reference evidence="1 2" key="1">
    <citation type="submission" date="2018-07" db="EMBL/GenBank/DDBJ databases">
        <title>Genomic Encyclopedia of Type Strains, Phase IV (KMG-IV): sequencing the most valuable type-strain genomes for metagenomic binning, comparative biology and taxonomic classification.</title>
        <authorList>
            <person name="Goeker M."/>
        </authorList>
    </citation>
    <scope>NUCLEOTIDE SEQUENCE [LARGE SCALE GENOMIC DNA]</scope>
    <source>
        <strain evidence="1 2">DSM 16500</strain>
    </source>
</reference>
<dbReference type="RefSeq" id="WP_114833250.1">
    <property type="nucleotide sequence ID" value="NZ_LR699114.1"/>
</dbReference>
<organism evidence="1 2">
    <name type="scientific">Aquicella lusitana</name>
    <dbReference type="NCBI Taxonomy" id="254246"/>
    <lineage>
        <taxon>Bacteria</taxon>
        <taxon>Pseudomonadati</taxon>
        <taxon>Pseudomonadota</taxon>
        <taxon>Gammaproteobacteria</taxon>
        <taxon>Legionellales</taxon>
        <taxon>Coxiellaceae</taxon>
        <taxon>Aquicella</taxon>
    </lineage>
</organism>
<dbReference type="AlphaFoldDB" id="A0A370GYL1"/>
<accession>A0A370GYL1</accession>
<evidence type="ECO:0000313" key="2">
    <source>
        <dbReference type="Proteomes" id="UP000254720"/>
    </source>
</evidence>
<comment type="caution">
    <text evidence="1">The sequence shown here is derived from an EMBL/GenBank/DDBJ whole genome shotgun (WGS) entry which is preliminary data.</text>
</comment>
<dbReference type="Proteomes" id="UP000254720">
    <property type="component" value="Unassembled WGS sequence"/>
</dbReference>
<proteinExistence type="predicted"/>